<dbReference type="SUPFAM" id="SSF55811">
    <property type="entry name" value="Nudix"/>
    <property type="match status" value="1"/>
</dbReference>
<dbReference type="STRING" id="644284.Arch_0392"/>
<dbReference type="Gene3D" id="3.90.79.10">
    <property type="entry name" value="Nucleoside Triphosphate Pyrophosphohydrolase"/>
    <property type="match status" value="1"/>
</dbReference>
<dbReference type="RefSeq" id="WP_013169644.1">
    <property type="nucleotide sequence ID" value="NC_014218.1"/>
</dbReference>
<dbReference type="InterPro" id="IPR049734">
    <property type="entry name" value="NudC-like_C"/>
</dbReference>
<name>D7BMJ7_ARCHD</name>
<dbReference type="Proteomes" id="UP000000376">
    <property type="component" value="Chromosome"/>
</dbReference>
<dbReference type="GO" id="GO:0046872">
    <property type="term" value="F:metal ion binding"/>
    <property type="evidence" value="ECO:0007669"/>
    <property type="project" value="UniProtKB-KW"/>
</dbReference>
<dbReference type="EMBL" id="CP002045">
    <property type="protein sequence ID" value="ADH92146.1"/>
    <property type="molecule type" value="Genomic_DNA"/>
</dbReference>
<dbReference type="CDD" id="cd03429">
    <property type="entry name" value="NUDIX_NADH_pyrophosphatase_Nudt13"/>
    <property type="match status" value="1"/>
</dbReference>
<keyword evidence="6 11" id="KW-0378">Hydrolase</keyword>
<dbReference type="eggNOG" id="COG2816">
    <property type="taxonomic scope" value="Bacteria"/>
</dbReference>
<dbReference type="GO" id="GO:0006742">
    <property type="term" value="P:NADP+ catabolic process"/>
    <property type="evidence" value="ECO:0007669"/>
    <property type="project" value="TreeGrafter"/>
</dbReference>
<dbReference type="GO" id="GO:0019677">
    <property type="term" value="P:NAD+ catabolic process"/>
    <property type="evidence" value="ECO:0007669"/>
    <property type="project" value="TreeGrafter"/>
</dbReference>
<dbReference type="PROSITE" id="PS00893">
    <property type="entry name" value="NUDIX_BOX"/>
    <property type="match status" value="1"/>
</dbReference>
<evidence type="ECO:0000256" key="6">
    <source>
        <dbReference type="ARBA" id="ARBA00022801"/>
    </source>
</evidence>
<evidence type="ECO:0000256" key="9">
    <source>
        <dbReference type="ARBA" id="ARBA00023679"/>
    </source>
</evidence>
<comment type="catalytic activity">
    <reaction evidence="9">
        <text>a 5'-end NAD(+)-phospho-ribonucleoside in mRNA + H2O = a 5'-end phospho-adenosine-phospho-ribonucleoside in mRNA + beta-nicotinamide D-ribonucleotide + 2 H(+)</text>
        <dbReference type="Rhea" id="RHEA:60876"/>
        <dbReference type="Rhea" id="RHEA-COMP:15698"/>
        <dbReference type="Rhea" id="RHEA-COMP:15719"/>
        <dbReference type="ChEBI" id="CHEBI:14649"/>
        <dbReference type="ChEBI" id="CHEBI:15377"/>
        <dbReference type="ChEBI" id="CHEBI:15378"/>
        <dbReference type="ChEBI" id="CHEBI:144029"/>
        <dbReference type="ChEBI" id="CHEBI:144051"/>
    </reaction>
    <physiologicalReaction direction="left-to-right" evidence="9">
        <dbReference type="Rhea" id="RHEA:60877"/>
    </physiologicalReaction>
</comment>
<dbReference type="InterPro" id="IPR050241">
    <property type="entry name" value="NAD-cap_RNA_hydrolase_NudC"/>
</dbReference>
<dbReference type="Gene3D" id="3.90.79.20">
    <property type="match status" value="1"/>
</dbReference>
<dbReference type="HOGENOM" id="CLU_037162_0_4_11"/>
<evidence type="ECO:0000259" key="10">
    <source>
        <dbReference type="PROSITE" id="PS51462"/>
    </source>
</evidence>
<protein>
    <recommendedName>
        <fullName evidence="4">NAD(+) diphosphatase</fullName>
        <ecNumber evidence="4">3.6.1.22</ecNumber>
    </recommendedName>
</protein>
<organism evidence="11 12">
    <name type="scientific">Arcanobacterium haemolyticum (strain ATCC 9345 / DSM 20595 / CCM 5947 / CCUG 17215 / LMG 16163 / NBRC 15585 / NCTC 8452 / 11018)</name>
    <dbReference type="NCBI Taxonomy" id="644284"/>
    <lineage>
        <taxon>Bacteria</taxon>
        <taxon>Bacillati</taxon>
        <taxon>Actinomycetota</taxon>
        <taxon>Actinomycetes</taxon>
        <taxon>Actinomycetales</taxon>
        <taxon>Actinomycetaceae</taxon>
        <taxon>Arcanobacterium</taxon>
    </lineage>
</organism>
<evidence type="ECO:0000256" key="5">
    <source>
        <dbReference type="ARBA" id="ARBA00022723"/>
    </source>
</evidence>
<evidence type="ECO:0000313" key="11">
    <source>
        <dbReference type="EMBL" id="ADH92146.1"/>
    </source>
</evidence>
<dbReference type="EC" id="3.6.1.22" evidence="4"/>
<feature type="domain" description="Nudix hydrolase" evidence="10">
    <location>
        <begin position="128"/>
        <end position="251"/>
    </location>
</feature>
<dbReference type="PANTHER" id="PTHR42904">
    <property type="entry name" value="NUDIX HYDROLASE, NUDC SUBFAMILY"/>
    <property type="match status" value="1"/>
</dbReference>
<dbReference type="AlphaFoldDB" id="D7BMJ7"/>
<keyword evidence="5" id="KW-0479">Metal-binding</keyword>
<comment type="cofactor">
    <cofactor evidence="1">
        <name>Mg(2+)</name>
        <dbReference type="ChEBI" id="CHEBI:18420"/>
    </cofactor>
</comment>
<dbReference type="PANTHER" id="PTHR42904:SF6">
    <property type="entry name" value="NAD-CAPPED RNA HYDROLASE NUDT12"/>
    <property type="match status" value="1"/>
</dbReference>
<dbReference type="InterPro" id="IPR000086">
    <property type="entry name" value="NUDIX_hydrolase_dom"/>
</dbReference>
<evidence type="ECO:0000256" key="7">
    <source>
        <dbReference type="ARBA" id="ARBA00022842"/>
    </source>
</evidence>
<evidence type="ECO:0000313" key="12">
    <source>
        <dbReference type="Proteomes" id="UP000000376"/>
    </source>
</evidence>
<evidence type="ECO:0000256" key="2">
    <source>
        <dbReference type="ARBA" id="ARBA00001947"/>
    </source>
</evidence>
<keyword evidence="12" id="KW-1185">Reference proteome</keyword>
<dbReference type="InterPro" id="IPR020084">
    <property type="entry name" value="NUDIX_hydrolase_CS"/>
</dbReference>
<evidence type="ECO:0000256" key="8">
    <source>
        <dbReference type="ARBA" id="ARBA00023027"/>
    </source>
</evidence>
<sequence>MDPEFRCGLGRVRVMRVCDGLIGVRAGAVAWERLRTEPVGLVYLGSDGDHDFCVIDDDGAEMADLDFIDVRAGVADLDNADIQLVWSALALTAWHRRALFCERCGSALESANYGRKRVCENGHEVFARMDPAVIMGIINGAGELLVARNRRWPVGRISVLAGFVEAGETFEAAVRREVWEEAGVRVGAVEYAGSQPWPFPRSMMVAFYGYTADREVRPDGDEIVEAFFIGKDELRARVDAGELSLPSAASVGRALVMHWLCG</sequence>
<gene>
    <name evidence="11" type="ordered locus">Arch_0392</name>
</gene>
<evidence type="ECO:0000256" key="1">
    <source>
        <dbReference type="ARBA" id="ARBA00001946"/>
    </source>
</evidence>
<dbReference type="PROSITE" id="PS51462">
    <property type="entry name" value="NUDIX"/>
    <property type="match status" value="1"/>
</dbReference>
<dbReference type="GO" id="GO:0005829">
    <property type="term" value="C:cytosol"/>
    <property type="evidence" value="ECO:0007669"/>
    <property type="project" value="TreeGrafter"/>
</dbReference>
<comment type="cofactor">
    <cofactor evidence="2">
        <name>Zn(2+)</name>
        <dbReference type="ChEBI" id="CHEBI:29105"/>
    </cofactor>
</comment>
<dbReference type="GO" id="GO:0035529">
    <property type="term" value="F:NADH pyrophosphatase activity"/>
    <property type="evidence" value="ECO:0007669"/>
    <property type="project" value="TreeGrafter"/>
</dbReference>
<accession>D7BMJ7</accession>
<comment type="similarity">
    <text evidence="3">Belongs to the Nudix hydrolase family. NudC subfamily.</text>
</comment>
<dbReference type="KEGG" id="ahe:Arch_0392"/>
<dbReference type="Pfam" id="PF00293">
    <property type="entry name" value="NUDIX"/>
    <property type="match status" value="1"/>
</dbReference>
<keyword evidence="7" id="KW-0460">Magnesium</keyword>
<evidence type="ECO:0000256" key="4">
    <source>
        <dbReference type="ARBA" id="ARBA00012381"/>
    </source>
</evidence>
<evidence type="ECO:0000256" key="3">
    <source>
        <dbReference type="ARBA" id="ARBA00009595"/>
    </source>
</evidence>
<reference evidence="11 12" key="1">
    <citation type="journal article" date="2010" name="Stand. Genomic Sci.">
        <title>Complete genome sequence of Arcanobacterium haemolyticum type strain (11018).</title>
        <authorList>
            <person name="Yasawong M."/>
            <person name="Teshima H."/>
            <person name="Lapidus A."/>
            <person name="Nolan M."/>
            <person name="Lucas S."/>
            <person name="Glavina Del Rio T."/>
            <person name="Tice H."/>
            <person name="Cheng J."/>
            <person name="Bruce D."/>
            <person name="Detter C."/>
            <person name="Tapia R."/>
            <person name="Han C."/>
            <person name="Goodwin L."/>
            <person name="Pitluck S."/>
            <person name="Liolios K."/>
            <person name="Ivanova N."/>
            <person name="Mavromatis K."/>
            <person name="Mikhailova N."/>
            <person name="Pati A."/>
            <person name="Chen A."/>
            <person name="Palaniappan K."/>
            <person name="Land M."/>
            <person name="Hauser L."/>
            <person name="Chang Y."/>
            <person name="Jeffries C."/>
            <person name="Rohde M."/>
            <person name="Sikorski J."/>
            <person name="Pukall R."/>
            <person name="Goker M."/>
            <person name="Woyke T."/>
            <person name="Bristow J."/>
            <person name="Eisen J."/>
            <person name="Markowitz V."/>
            <person name="Hugenholtz P."/>
            <person name="Kyrpides N."/>
            <person name="Klenk H."/>
        </authorList>
    </citation>
    <scope>NUCLEOTIDE SEQUENCE [LARGE SCALE GENOMIC DNA]</scope>
    <source>
        <strain evidence="12">ATCC 9345 / DSM 20595 / CCUG 17215 / LMG 16163 / NBRC 15585 / NCTC 8452 / 11018</strain>
    </source>
</reference>
<keyword evidence="8" id="KW-0520">NAD</keyword>
<dbReference type="InterPro" id="IPR015797">
    <property type="entry name" value="NUDIX_hydrolase-like_dom_sf"/>
</dbReference>
<dbReference type="NCBIfam" id="NF001299">
    <property type="entry name" value="PRK00241.1"/>
    <property type="match status" value="1"/>
</dbReference>
<proteinExistence type="inferred from homology"/>